<dbReference type="OrthoDB" id="2917865at2"/>
<feature type="transmembrane region" description="Helical" evidence="1">
    <location>
        <begin position="77"/>
        <end position="98"/>
    </location>
</feature>
<evidence type="ECO:0000313" key="2">
    <source>
        <dbReference type="EMBL" id="KEF37705.1"/>
    </source>
</evidence>
<keyword evidence="1" id="KW-1133">Transmembrane helix</keyword>
<feature type="transmembrane region" description="Helical" evidence="1">
    <location>
        <begin position="118"/>
        <end position="138"/>
    </location>
</feature>
<dbReference type="Proteomes" id="UP000027936">
    <property type="component" value="Unassembled WGS sequence"/>
</dbReference>
<dbReference type="InterPro" id="IPR025699">
    <property type="entry name" value="ABC2_memb-like"/>
</dbReference>
<protein>
    <submittedName>
        <fullName evidence="2">ABC-2 family transporter protein</fullName>
    </submittedName>
</protein>
<keyword evidence="1" id="KW-0812">Transmembrane</keyword>
<feature type="transmembrane region" description="Helical" evidence="1">
    <location>
        <begin position="150"/>
        <end position="167"/>
    </location>
</feature>
<dbReference type="PATRIC" id="fig|1348973.3.peg.2910"/>
<feature type="transmembrane region" description="Helical" evidence="1">
    <location>
        <begin position="39"/>
        <end position="56"/>
    </location>
</feature>
<reference evidence="2 3" key="1">
    <citation type="submission" date="2014-04" db="EMBL/GenBank/DDBJ databases">
        <title>Draft genome sequence of Bacillus azotoformans MEV2011, a (co-) denitrifying strain unable to grow in the presence of oxygen.</title>
        <authorList>
            <person name="Nielsen M."/>
            <person name="Schreiber L."/>
            <person name="Finster K."/>
            <person name="Schramm A."/>
        </authorList>
    </citation>
    <scope>NUCLEOTIDE SEQUENCE [LARGE SCALE GENOMIC DNA]</scope>
    <source>
        <strain evidence="2 3">MEV2011</strain>
    </source>
</reference>
<proteinExistence type="predicted"/>
<dbReference type="PANTHER" id="PTHR41309">
    <property type="entry name" value="MEMBRANE PROTEIN-RELATED"/>
    <property type="match status" value="1"/>
</dbReference>
<keyword evidence="1" id="KW-0472">Membrane</keyword>
<gene>
    <name evidence="2" type="ORF">M670_03007</name>
</gene>
<dbReference type="PANTHER" id="PTHR41309:SF2">
    <property type="entry name" value="MEMBRANE PROTEIN"/>
    <property type="match status" value="1"/>
</dbReference>
<organism evidence="2 3">
    <name type="scientific">Schinkia azotoformans MEV2011</name>
    <dbReference type="NCBI Taxonomy" id="1348973"/>
    <lineage>
        <taxon>Bacteria</taxon>
        <taxon>Bacillati</taxon>
        <taxon>Bacillota</taxon>
        <taxon>Bacilli</taxon>
        <taxon>Bacillales</taxon>
        <taxon>Bacillaceae</taxon>
        <taxon>Calidifontibacillus/Schinkia group</taxon>
        <taxon>Schinkia</taxon>
    </lineage>
</organism>
<dbReference type="Pfam" id="PF13346">
    <property type="entry name" value="ABC2_membrane_5"/>
    <property type="match status" value="1"/>
</dbReference>
<comment type="caution">
    <text evidence="2">The sequence shown here is derived from an EMBL/GenBank/DDBJ whole genome shotgun (WGS) entry which is preliminary data.</text>
</comment>
<dbReference type="RefSeq" id="WP_035196483.1">
    <property type="nucleotide sequence ID" value="NZ_JJRY01000012.1"/>
</dbReference>
<evidence type="ECO:0000313" key="3">
    <source>
        <dbReference type="Proteomes" id="UP000027936"/>
    </source>
</evidence>
<evidence type="ECO:0000256" key="1">
    <source>
        <dbReference type="SAM" id="Phobius"/>
    </source>
</evidence>
<feature type="transmembrane region" description="Helical" evidence="1">
    <location>
        <begin position="16"/>
        <end position="33"/>
    </location>
</feature>
<name>A0A072NWV8_SCHAZ</name>
<feature type="transmembrane region" description="Helical" evidence="1">
    <location>
        <begin position="187"/>
        <end position="210"/>
    </location>
</feature>
<dbReference type="EMBL" id="JJRY01000012">
    <property type="protein sequence ID" value="KEF37705.1"/>
    <property type="molecule type" value="Genomic_DNA"/>
</dbReference>
<dbReference type="AlphaFoldDB" id="A0A072NWV8"/>
<accession>A0A072NWV8</accession>
<sequence length="215" mass="24559">MYHLIKKDILIQKRNLLMACILIAFFIFTLSNIGMAGLSISILAVSYTLALGVSQIEDKNKSDLMLVSLPIKKSKIVLSKYISVYVFVLYAILVNYIFSFIIKIFELPIKFEWFTVDGILGAIISVTIFTSISLPLIFKWGYTKAKLPNYIIFFLFVIGAMSVISNLDYYSTTRIFEFFGQLSNSEMIVLILIPLVLIVTISYLLSLVFYSKREF</sequence>